<reference evidence="1" key="1">
    <citation type="journal article" date="2014" name="Front. Microbiol.">
        <title>High frequency of phylogenetically diverse reductive dehalogenase-homologous genes in deep subseafloor sedimentary metagenomes.</title>
        <authorList>
            <person name="Kawai M."/>
            <person name="Futagami T."/>
            <person name="Toyoda A."/>
            <person name="Takaki Y."/>
            <person name="Nishi S."/>
            <person name="Hori S."/>
            <person name="Arai W."/>
            <person name="Tsubouchi T."/>
            <person name="Morono Y."/>
            <person name="Uchiyama I."/>
            <person name="Ito T."/>
            <person name="Fujiyama A."/>
            <person name="Inagaki F."/>
            <person name="Takami H."/>
        </authorList>
    </citation>
    <scope>NUCLEOTIDE SEQUENCE</scope>
    <source>
        <strain evidence="1">Expedition CK06-06</strain>
    </source>
</reference>
<proteinExistence type="predicted"/>
<gene>
    <name evidence="1" type="ORF">S01H1_82620</name>
</gene>
<sequence>IPHPLIRIEGGGRLLVAFGLGQKGQETNELIG</sequence>
<dbReference type="AlphaFoldDB" id="X0YRL2"/>
<comment type="caution">
    <text evidence="1">The sequence shown here is derived from an EMBL/GenBank/DDBJ whole genome shotgun (WGS) entry which is preliminary data.</text>
</comment>
<dbReference type="EMBL" id="BARS01056029">
    <property type="protein sequence ID" value="GAG51023.1"/>
    <property type="molecule type" value="Genomic_DNA"/>
</dbReference>
<organism evidence="1">
    <name type="scientific">marine sediment metagenome</name>
    <dbReference type="NCBI Taxonomy" id="412755"/>
    <lineage>
        <taxon>unclassified sequences</taxon>
        <taxon>metagenomes</taxon>
        <taxon>ecological metagenomes</taxon>
    </lineage>
</organism>
<accession>X0YRL2</accession>
<name>X0YRL2_9ZZZZ</name>
<protein>
    <submittedName>
        <fullName evidence="1">Uncharacterized protein</fullName>
    </submittedName>
</protein>
<evidence type="ECO:0000313" key="1">
    <source>
        <dbReference type="EMBL" id="GAG51023.1"/>
    </source>
</evidence>
<feature type="non-terminal residue" evidence="1">
    <location>
        <position position="1"/>
    </location>
</feature>